<evidence type="ECO:0000256" key="6">
    <source>
        <dbReference type="ARBA" id="ARBA00023027"/>
    </source>
</evidence>
<dbReference type="SUPFAM" id="SSF51735">
    <property type="entry name" value="NAD(P)-binding Rossmann-fold domains"/>
    <property type="match status" value="1"/>
</dbReference>
<protein>
    <submittedName>
        <fullName evidence="8">Aldehyde dismutase</fullName>
    </submittedName>
</protein>
<evidence type="ECO:0000259" key="7">
    <source>
        <dbReference type="Pfam" id="PF08240"/>
    </source>
</evidence>
<keyword evidence="6" id="KW-0520">NAD</keyword>
<dbReference type="Proteomes" id="UP000051936">
    <property type="component" value="Unassembled WGS sequence"/>
</dbReference>
<evidence type="ECO:0000256" key="4">
    <source>
        <dbReference type="ARBA" id="ARBA00022833"/>
    </source>
</evidence>
<dbReference type="EMBL" id="LJYG01000002">
    <property type="protein sequence ID" value="KRQ17737.1"/>
    <property type="molecule type" value="Genomic_DNA"/>
</dbReference>
<organism evidence="8 9">
    <name type="scientific">Bradyrhizobium manausense</name>
    <dbReference type="NCBI Taxonomy" id="989370"/>
    <lineage>
        <taxon>Bacteria</taxon>
        <taxon>Pseudomonadati</taxon>
        <taxon>Pseudomonadota</taxon>
        <taxon>Alphaproteobacteria</taxon>
        <taxon>Hyphomicrobiales</taxon>
        <taxon>Nitrobacteraceae</taxon>
        <taxon>Bradyrhizobium</taxon>
    </lineage>
</organism>
<dbReference type="Pfam" id="PF08240">
    <property type="entry name" value="ADH_N"/>
    <property type="match status" value="1"/>
</dbReference>
<dbReference type="PANTHER" id="PTHR42813:SF3">
    <property type="entry name" value="GLUTATHIONE-INDEPENDENT FORMALDEHYDE DEHYDROGENASE"/>
    <property type="match status" value="1"/>
</dbReference>
<dbReference type="InterPro" id="IPR011032">
    <property type="entry name" value="GroES-like_sf"/>
</dbReference>
<dbReference type="SUPFAM" id="SSF50129">
    <property type="entry name" value="GroES-like"/>
    <property type="match status" value="1"/>
</dbReference>
<proteinExistence type="inferred from homology"/>
<reference evidence="8 9" key="1">
    <citation type="submission" date="2015-09" db="EMBL/GenBank/DDBJ databases">
        <title>Draft Genome Sequence of Bradyrhizobium manausense Strain BR 3351T, a Novel Symbiotic Nitrogen-Fixing Alphaproteobacterium Isolated from Brazilian Amazon Rain Forest.</title>
        <authorList>
            <person name="De Araujo J.L."/>
            <person name="Zilli J.E."/>
        </authorList>
    </citation>
    <scope>NUCLEOTIDE SEQUENCE [LARGE SCALE GENOMIC DNA]</scope>
    <source>
        <strain evidence="8 9">BR3351</strain>
    </source>
</reference>
<dbReference type="CDD" id="cd08282">
    <property type="entry name" value="PFDH_like"/>
    <property type="match status" value="1"/>
</dbReference>
<dbReference type="Gene3D" id="3.90.180.10">
    <property type="entry name" value="Medium-chain alcohol dehydrogenases, catalytic domain"/>
    <property type="match status" value="1"/>
</dbReference>
<dbReference type="InterPro" id="IPR036291">
    <property type="entry name" value="NAD(P)-bd_dom_sf"/>
</dbReference>
<sequence length="409" mass="44058">MAATNRAVTFLGPYKLEIQDRGYPKLADPKGKKIEHAVILKLITTNICGSDLHIYHGRFAAPSGMQLGHENTGEVVEVGSHVERIKVGDIVSVPFNVACGTCRNCKERHTDVCLNANEELGFCGAYGFNLGGWQGGQAEYMMVPWADFQLLKFPDKEQAIEKIRDLTLLSDILPTGYHGCVEARVGTGSTVYIAGAGPVGRCAAASAHLLGASCIIVGDHNKARRDLVKNAGYEVVDPSSSTPIPDQIEKILGNGSRWVDAAVDCVGLECHGYGPDGSGKNEEEAVLNTLMEVIKPAGAMGIPGVYTNLDPGAPNELNKKGFMALGFPAAWVKSPSFTAGQCPVMHYNRELMMAILWDRLPYLTGLLNTEVIPLERAVEAYQSFHDGSAKKYVIDPHNTTRLASSSGTR</sequence>
<keyword evidence="3" id="KW-0479">Metal-binding</keyword>
<evidence type="ECO:0000313" key="9">
    <source>
        <dbReference type="Proteomes" id="UP000051936"/>
    </source>
</evidence>
<dbReference type="GO" id="GO:0008270">
    <property type="term" value="F:zinc ion binding"/>
    <property type="evidence" value="ECO:0007669"/>
    <property type="project" value="InterPro"/>
</dbReference>
<evidence type="ECO:0000256" key="2">
    <source>
        <dbReference type="ARBA" id="ARBA00008072"/>
    </source>
</evidence>
<comment type="caution">
    <text evidence="8">The sequence shown here is derived from an EMBL/GenBank/DDBJ whole genome shotgun (WGS) entry which is preliminary data.</text>
</comment>
<keyword evidence="4" id="KW-0862">Zinc</keyword>
<dbReference type="AlphaFoldDB" id="A0A0R3E6I7"/>
<evidence type="ECO:0000256" key="5">
    <source>
        <dbReference type="ARBA" id="ARBA00023002"/>
    </source>
</evidence>
<comment type="similarity">
    <text evidence="2">Belongs to the zinc-containing alcohol dehydrogenase family.</text>
</comment>
<dbReference type="GO" id="GO:0016491">
    <property type="term" value="F:oxidoreductase activity"/>
    <property type="evidence" value="ECO:0007669"/>
    <property type="project" value="UniProtKB-KW"/>
</dbReference>
<evidence type="ECO:0000256" key="1">
    <source>
        <dbReference type="ARBA" id="ARBA00001947"/>
    </source>
</evidence>
<dbReference type="RefSeq" id="WP_057740386.1">
    <property type="nucleotide sequence ID" value="NZ_LJYG01000002.1"/>
</dbReference>
<gene>
    <name evidence="8" type="ORF">AOQ71_00275</name>
</gene>
<keyword evidence="5" id="KW-0560">Oxidoreductase</keyword>
<keyword evidence="9" id="KW-1185">Reference proteome</keyword>
<dbReference type="Gene3D" id="3.40.50.720">
    <property type="entry name" value="NAD(P)-binding Rossmann-like Domain"/>
    <property type="match status" value="1"/>
</dbReference>
<dbReference type="InterPro" id="IPR002328">
    <property type="entry name" value="ADH_Zn_CS"/>
</dbReference>
<accession>A0A0R3E6I7</accession>
<evidence type="ECO:0000256" key="3">
    <source>
        <dbReference type="ARBA" id="ARBA00022723"/>
    </source>
</evidence>
<dbReference type="PANTHER" id="PTHR42813">
    <property type="entry name" value="ZINC-TYPE ALCOHOL DEHYDROGENASE-LIKE"/>
    <property type="match status" value="1"/>
</dbReference>
<comment type="cofactor">
    <cofactor evidence="1">
        <name>Zn(2+)</name>
        <dbReference type="ChEBI" id="CHEBI:29105"/>
    </cofactor>
</comment>
<name>A0A0R3E6I7_9BRAD</name>
<dbReference type="InterPro" id="IPR013154">
    <property type="entry name" value="ADH-like_N"/>
</dbReference>
<evidence type="ECO:0000313" key="8">
    <source>
        <dbReference type="EMBL" id="KRQ17737.1"/>
    </source>
</evidence>
<dbReference type="OrthoDB" id="9773078at2"/>
<dbReference type="PROSITE" id="PS00059">
    <property type="entry name" value="ADH_ZINC"/>
    <property type="match status" value="1"/>
</dbReference>
<dbReference type="STRING" id="989370.AOQ71_00275"/>
<feature type="domain" description="Alcohol dehydrogenase-like N-terminal" evidence="7">
    <location>
        <begin position="36"/>
        <end position="154"/>
    </location>
</feature>